<comment type="caution">
    <text evidence="2">The sequence shown here is derived from an EMBL/GenBank/DDBJ whole genome shotgun (WGS) entry which is preliminary data.</text>
</comment>
<proteinExistence type="predicted"/>
<accession>A0A2P8DD08</accession>
<sequence>MHRYKSFYCCIALLALLLARPVYAQESGFQFPAKLGLGMSRNFLLDAGLVAFSYIPKANSPRYYDALLDVEVLIGRHTMVMPKLELNAGILPVGGDGLFVINAGAETGLLTDFKQAGWVFSPKVGVSIGQGLFRLYYLRNILLNDPVLPGFGRNSVVLEINIASLQGRRMKVMP</sequence>
<dbReference type="OrthoDB" id="666885at2"/>
<feature type="chain" id="PRO_5015115320" description="Outer membrane protein with beta-barrel domain" evidence="1">
    <location>
        <begin position="25"/>
        <end position="174"/>
    </location>
</feature>
<dbReference type="Proteomes" id="UP000240572">
    <property type="component" value="Unassembled WGS sequence"/>
</dbReference>
<evidence type="ECO:0000313" key="2">
    <source>
        <dbReference type="EMBL" id="PSK95057.1"/>
    </source>
</evidence>
<reference evidence="2 3" key="1">
    <citation type="submission" date="2018-03" db="EMBL/GenBank/DDBJ databases">
        <title>Genomic Encyclopedia of Type Strains, Phase III (KMG-III): the genomes of soil and plant-associated and newly described type strains.</title>
        <authorList>
            <person name="Whitman W."/>
        </authorList>
    </citation>
    <scope>NUCLEOTIDE SEQUENCE [LARGE SCALE GENOMIC DNA]</scope>
    <source>
        <strain evidence="2 3">CGMCC 1.12700</strain>
    </source>
</reference>
<name>A0A2P8DD08_9BACT</name>
<evidence type="ECO:0000313" key="3">
    <source>
        <dbReference type="Proteomes" id="UP000240572"/>
    </source>
</evidence>
<keyword evidence="3" id="KW-1185">Reference proteome</keyword>
<evidence type="ECO:0008006" key="4">
    <source>
        <dbReference type="Google" id="ProtNLM"/>
    </source>
</evidence>
<organism evidence="2 3">
    <name type="scientific">Taibaiella chishuiensis</name>
    <dbReference type="NCBI Taxonomy" id="1434707"/>
    <lineage>
        <taxon>Bacteria</taxon>
        <taxon>Pseudomonadati</taxon>
        <taxon>Bacteroidota</taxon>
        <taxon>Chitinophagia</taxon>
        <taxon>Chitinophagales</taxon>
        <taxon>Chitinophagaceae</taxon>
        <taxon>Taibaiella</taxon>
    </lineage>
</organism>
<dbReference type="EMBL" id="PYGD01000001">
    <property type="protein sequence ID" value="PSK95057.1"/>
    <property type="molecule type" value="Genomic_DNA"/>
</dbReference>
<dbReference type="RefSeq" id="WP_146146665.1">
    <property type="nucleotide sequence ID" value="NZ_PYGD01000001.1"/>
</dbReference>
<feature type="signal peptide" evidence="1">
    <location>
        <begin position="1"/>
        <end position="24"/>
    </location>
</feature>
<keyword evidence="1" id="KW-0732">Signal</keyword>
<protein>
    <recommendedName>
        <fullName evidence="4">Outer membrane protein with beta-barrel domain</fullName>
    </recommendedName>
</protein>
<gene>
    <name evidence="2" type="ORF">B0I18_1011221</name>
</gene>
<dbReference type="AlphaFoldDB" id="A0A2P8DD08"/>
<evidence type="ECO:0000256" key="1">
    <source>
        <dbReference type="SAM" id="SignalP"/>
    </source>
</evidence>